<organism evidence="2">
    <name type="scientific">Lygus hesperus</name>
    <name type="common">Western plant bug</name>
    <dbReference type="NCBI Taxonomy" id="30085"/>
    <lineage>
        <taxon>Eukaryota</taxon>
        <taxon>Metazoa</taxon>
        <taxon>Ecdysozoa</taxon>
        <taxon>Arthropoda</taxon>
        <taxon>Hexapoda</taxon>
        <taxon>Insecta</taxon>
        <taxon>Pterygota</taxon>
        <taxon>Neoptera</taxon>
        <taxon>Paraneoptera</taxon>
        <taxon>Hemiptera</taxon>
        <taxon>Heteroptera</taxon>
        <taxon>Panheteroptera</taxon>
        <taxon>Cimicomorpha</taxon>
        <taxon>Miridae</taxon>
        <taxon>Mirini</taxon>
        <taxon>Lygus</taxon>
    </lineage>
</organism>
<keyword evidence="2" id="KW-0472">Membrane</keyword>
<evidence type="ECO:0000313" key="2">
    <source>
        <dbReference type="EMBL" id="JAG14010.1"/>
    </source>
</evidence>
<dbReference type="AlphaFoldDB" id="A0A0A9XA85"/>
<sequence length="114" mass="13056">LPLLFLLCKKLHNKLREEWETRILAEPVTSMQEFVDFLHERARVLEAVHPSSEHKHTSKNSDQRGNKARGVTTLVVEATPEFACLKCAAPHPLYTCGVFRKEPVSQRFAFVKSK</sequence>
<evidence type="ECO:0000256" key="1">
    <source>
        <dbReference type="SAM" id="MobiDB-lite"/>
    </source>
</evidence>
<feature type="non-terminal residue" evidence="2">
    <location>
        <position position="114"/>
    </location>
</feature>
<dbReference type="EMBL" id="GBHO01029594">
    <property type="protein sequence ID" value="JAG14010.1"/>
    <property type="molecule type" value="Transcribed_RNA"/>
</dbReference>
<accession>A0A0A9XA85</accession>
<keyword evidence="2" id="KW-0812">Transmembrane</keyword>
<gene>
    <name evidence="2" type="primary">FRE7</name>
    <name evidence="2" type="ORF">CM83_9252</name>
</gene>
<feature type="region of interest" description="Disordered" evidence="1">
    <location>
        <begin position="48"/>
        <end position="68"/>
    </location>
</feature>
<name>A0A0A9XA85_LYGHE</name>
<feature type="compositionally biased region" description="Basic and acidic residues" evidence="1">
    <location>
        <begin position="48"/>
        <end position="65"/>
    </location>
</feature>
<reference evidence="2" key="2">
    <citation type="submission" date="2014-07" db="EMBL/GenBank/DDBJ databases">
        <authorList>
            <person name="Hull J."/>
        </authorList>
    </citation>
    <scope>NUCLEOTIDE SEQUENCE</scope>
</reference>
<protein>
    <submittedName>
        <fullName evidence="2">Ferric/cupric reductase transmembrane component 7</fullName>
    </submittedName>
</protein>
<reference evidence="2" key="1">
    <citation type="journal article" date="2014" name="PLoS ONE">
        <title>Transcriptome-Based Identification of ABC Transporters in the Western Tarnished Plant Bug Lygus hesperus.</title>
        <authorList>
            <person name="Hull J.J."/>
            <person name="Chaney K."/>
            <person name="Geib S.M."/>
            <person name="Fabrick J.A."/>
            <person name="Brent C.S."/>
            <person name="Walsh D."/>
            <person name="Lavine L.C."/>
        </authorList>
    </citation>
    <scope>NUCLEOTIDE SEQUENCE</scope>
</reference>
<feature type="non-terminal residue" evidence="2">
    <location>
        <position position="1"/>
    </location>
</feature>
<proteinExistence type="predicted"/>